<keyword evidence="1" id="KW-0479">Metal-binding</keyword>
<dbReference type="PANTHER" id="PTHR24379:SF121">
    <property type="entry name" value="C2H2-TYPE DOMAIN-CONTAINING PROTEIN"/>
    <property type="match status" value="1"/>
</dbReference>
<evidence type="ECO:0000256" key="4">
    <source>
        <dbReference type="ARBA" id="ARBA00022833"/>
    </source>
</evidence>
<dbReference type="Gene3D" id="3.30.160.60">
    <property type="entry name" value="Classic Zinc Finger"/>
    <property type="match status" value="2"/>
</dbReference>
<feature type="region of interest" description="Disordered" evidence="6">
    <location>
        <begin position="104"/>
        <end position="137"/>
    </location>
</feature>
<dbReference type="PROSITE" id="PS00028">
    <property type="entry name" value="ZINC_FINGER_C2H2_1"/>
    <property type="match status" value="4"/>
</dbReference>
<keyword evidence="2" id="KW-0677">Repeat</keyword>
<evidence type="ECO:0000256" key="1">
    <source>
        <dbReference type="ARBA" id="ARBA00022723"/>
    </source>
</evidence>
<feature type="domain" description="C2H2-type" evidence="7">
    <location>
        <begin position="399"/>
        <end position="426"/>
    </location>
</feature>
<accession>E4XBG0</accession>
<evidence type="ECO:0000313" key="8">
    <source>
        <dbReference type="EMBL" id="CBY08935.1"/>
    </source>
</evidence>
<dbReference type="AlphaFoldDB" id="E4XBG0"/>
<evidence type="ECO:0000256" key="6">
    <source>
        <dbReference type="SAM" id="MobiDB-lite"/>
    </source>
</evidence>
<dbReference type="SMART" id="SM00355">
    <property type="entry name" value="ZnF_C2H2"/>
    <property type="match status" value="5"/>
</dbReference>
<feature type="compositionally biased region" description="Basic residues" evidence="6">
    <location>
        <begin position="120"/>
        <end position="137"/>
    </location>
</feature>
<gene>
    <name evidence="8" type="ORF">GSOID_T00006460001</name>
</gene>
<dbReference type="PROSITE" id="PS50157">
    <property type="entry name" value="ZINC_FINGER_C2H2_2"/>
    <property type="match status" value="3"/>
</dbReference>
<keyword evidence="4" id="KW-0862">Zinc</keyword>
<dbReference type="EMBL" id="FN653034">
    <property type="protein sequence ID" value="CBY08935.1"/>
    <property type="molecule type" value="Genomic_DNA"/>
</dbReference>
<sequence length="466" mass="53903">MGMTPMDLFNEILVEDHDVLAFLRKYGVENITEQTTWSKIQGIKDKAYLLFAKLTSTDVFKPIRGCAVSTSSVPESEIQLVEVKEEPADIEEINFDYEEIPQNFEQESSEEEYDDNKERPRLRKRRKDGKAKVSKKMKTPVIKNTPSLMKLVKPVSAIDEAVGFDYADGNEITYINTGIDEDYDIVDEINEIQKELEKQQKTILKQQSSERKLRIPKMQILTAAEKKNLMDQIKTSCVKCGNNEPLLHIPQKDYDILYAEHMTQAHHENDVVKCQNEYEAQMILNYRKKCKTKIVNGKTRFICTQCPEHLASFESYTEHMEWHKGLKEKNKQLSYKENIFPCSEMCPSIFNSYNAVASHIKILHARFSFPCRACSHVARSQNGRVLHWHRVHHDDGSVNVCETCGECFTSEYALDHHVKQHRAKKNIEQAEKSGEMSCEFCGKIYSNKPSLNKHIESVHLEPKFKV</sequence>
<evidence type="ECO:0000259" key="7">
    <source>
        <dbReference type="PROSITE" id="PS50157"/>
    </source>
</evidence>
<dbReference type="SUPFAM" id="SSF57667">
    <property type="entry name" value="beta-beta-alpha zinc fingers"/>
    <property type="match status" value="1"/>
</dbReference>
<dbReference type="InterPro" id="IPR036236">
    <property type="entry name" value="Znf_C2H2_sf"/>
</dbReference>
<proteinExistence type="predicted"/>
<dbReference type="InterPro" id="IPR013087">
    <property type="entry name" value="Znf_C2H2_type"/>
</dbReference>
<dbReference type="PANTHER" id="PTHR24379">
    <property type="entry name" value="KRAB AND ZINC FINGER DOMAIN-CONTAINING"/>
    <property type="match status" value="1"/>
</dbReference>
<dbReference type="OrthoDB" id="7930430at2759"/>
<dbReference type="InParanoid" id="E4XBG0"/>
<feature type="domain" description="C2H2-type" evidence="7">
    <location>
        <begin position="301"/>
        <end position="328"/>
    </location>
</feature>
<dbReference type="Pfam" id="PF13894">
    <property type="entry name" value="zf-C2H2_4"/>
    <property type="match status" value="1"/>
</dbReference>
<name>E4XBG0_OIKDI</name>
<dbReference type="Pfam" id="PF00096">
    <property type="entry name" value="zf-C2H2"/>
    <property type="match status" value="1"/>
</dbReference>
<evidence type="ECO:0000256" key="2">
    <source>
        <dbReference type="ARBA" id="ARBA00022737"/>
    </source>
</evidence>
<evidence type="ECO:0000256" key="5">
    <source>
        <dbReference type="PROSITE-ProRule" id="PRU00042"/>
    </source>
</evidence>
<evidence type="ECO:0000256" key="3">
    <source>
        <dbReference type="ARBA" id="ARBA00022771"/>
    </source>
</evidence>
<reference evidence="8" key="1">
    <citation type="journal article" date="2010" name="Science">
        <title>Plasticity of animal genome architecture unmasked by rapid evolution of a pelagic tunicate.</title>
        <authorList>
            <person name="Denoeud F."/>
            <person name="Henriet S."/>
            <person name="Mungpakdee S."/>
            <person name="Aury J.M."/>
            <person name="Da Silva C."/>
            <person name="Brinkmann H."/>
            <person name="Mikhaleva J."/>
            <person name="Olsen L.C."/>
            <person name="Jubin C."/>
            <person name="Canestro C."/>
            <person name="Bouquet J.M."/>
            <person name="Danks G."/>
            <person name="Poulain J."/>
            <person name="Campsteijn C."/>
            <person name="Adamski M."/>
            <person name="Cross I."/>
            <person name="Yadetie F."/>
            <person name="Muffato M."/>
            <person name="Louis A."/>
            <person name="Butcher S."/>
            <person name="Tsagkogeorga G."/>
            <person name="Konrad A."/>
            <person name="Singh S."/>
            <person name="Jensen M.F."/>
            <person name="Cong E.H."/>
            <person name="Eikeseth-Otteraa H."/>
            <person name="Noel B."/>
            <person name="Anthouard V."/>
            <person name="Porcel B.M."/>
            <person name="Kachouri-Lafond R."/>
            <person name="Nishino A."/>
            <person name="Ugolini M."/>
            <person name="Chourrout P."/>
            <person name="Nishida H."/>
            <person name="Aasland R."/>
            <person name="Huzurbazar S."/>
            <person name="Westhof E."/>
            <person name="Delsuc F."/>
            <person name="Lehrach H."/>
            <person name="Reinhardt R."/>
            <person name="Weissenbach J."/>
            <person name="Roy S.W."/>
            <person name="Artiguenave F."/>
            <person name="Postlethwait J.H."/>
            <person name="Manak J.R."/>
            <person name="Thompson E.M."/>
            <person name="Jaillon O."/>
            <person name="Du Pasquier L."/>
            <person name="Boudinot P."/>
            <person name="Liberles D.A."/>
            <person name="Volff J.N."/>
            <person name="Philippe H."/>
            <person name="Lenhard B."/>
            <person name="Roest Crollius H."/>
            <person name="Wincker P."/>
            <person name="Chourrout D."/>
        </authorList>
    </citation>
    <scope>NUCLEOTIDE SEQUENCE [LARGE SCALE GENOMIC DNA]</scope>
</reference>
<feature type="domain" description="C2H2-type" evidence="7">
    <location>
        <begin position="436"/>
        <end position="464"/>
    </location>
</feature>
<evidence type="ECO:0000313" key="9">
    <source>
        <dbReference type="Proteomes" id="UP000001307"/>
    </source>
</evidence>
<keyword evidence="3 5" id="KW-0863">Zinc-finger</keyword>
<organism evidence="8">
    <name type="scientific">Oikopleura dioica</name>
    <name type="common">Tunicate</name>
    <dbReference type="NCBI Taxonomy" id="34765"/>
    <lineage>
        <taxon>Eukaryota</taxon>
        <taxon>Metazoa</taxon>
        <taxon>Chordata</taxon>
        <taxon>Tunicata</taxon>
        <taxon>Appendicularia</taxon>
        <taxon>Copelata</taxon>
        <taxon>Oikopleuridae</taxon>
        <taxon>Oikopleura</taxon>
    </lineage>
</organism>
<dbReference type="GO" id="GO:0008270">
    <property type="term" value="F:zinc ion binding"/>
    <property type="evidence" value="ECO:0007669"/>
    <property type="project" value="UniProtKB-KW"/>
</dbReference>
<dbReference type="Proteomes" id="UP000001307">
    <property type="component" value="Unassembled WGS sequence"/>
</dbReference>
<protein>
    <recommendedName>
        <fullName evidence="7">C2H2-type domain-containing protein</fullName>
    </recommendedName>
</protein>
<keyword evidence="9" id="KW-1185">Reference proteome</keyword>